<dbReference type="EMBL" id="LAZR01056016">
    <property type="protein sequence ID" value="KKK75095.1"/>
    <property type="molecule type" value="Genomic_DNA"/>
</dbReference>
<dbReference type="GO" id="GO:0004518">
    <property type="term" value="F:nuclease activity"/>
    <property type="evidence" value="ECO:0007669"/>
    <property type="project" value="InterPro"/>
</dbReference>
<accession>A0A0F8YMX6</accession>
<dbReference type="InterPro" id="IPR025382">
    <property type="entry name" value="Cap4-like_endonuclease_dom"/>
</dbReference>
<comment type="caution">
    <text evidence="2">The sequence shown here is derived from an EMBL/GenBank/DDBJ whole genome shotgun (WGS) entry which is preliminary data.</text>
</comment>
<name>A0A0F8YMX6_9ZZZZ</name>
<feature type="domain" description="CD-NTase associated protein 4-like DNA endonuclease" evidence="1">
    <location>
        <begin position="9"/>
        <end position="104"/>
    </location>
</feature>
<evidence type="ECO:0000313" key="2">
    <source>
        <dbReference type="EMBL" id="KKK75095.1"/>
    </source>
</evidence>
<feature type="non-terminal residue" evidence="2">
    <location>
        <position position="189"/>
    </location>
</feature>
<proteinExistence type="predicted"/>
<dbReference type="AlphaFoldDB" id="A0A0F8YMX6"/>
<reference evidence="2" key="1">
    <citation type="journal article" date="2015" name="Nature">
        <title>Complex archaea that bridge the gap between prokaryotes and eukaryotes.</title>
        <authorList>
            <person name="Spang A."/>
            <person name="Saw J.H."/>
            <person name="Jorgensen S.L."/>
            <person name="Zaremba-Niedzwiedzka K."/>
            <person name="Martijn J."/>
            <person name="Lind A.E."/>
            <person name="van Eijk R."/>
            <person name="Schleper C."/>
            <person name="Guy L."/>
            <person name="Ettema T.J."/>
        </authorList>
    </citation>
    <scope>NUCLEOTIDE SEQUENCE</scope>
</reference>
<protein>
    <recommendedName>
        <fullName evidence="1">CD-NTase associated protein 4-like DNA endonuclease domain-containing protein</fullName>
    </recommendedName>
</protein>
<dbReference type="Pfam" id="PF14130">
    <property type="entry name" value="Cap4_nuclease"/>
    <property type="match status" value="1"/>
</dbReference>
<evidence type="ECO:0000259" key="1">
    <source>
        <dbReference type="Pfam" id="PF14130"/>
    </source>
</evidence>
<gene>
    <name evidence="2" type="ORF">LCGC14_2877190</name>
</gene>
<sequence>MKDERFGNVDDVVFELNNTILHCIQAKASKTEKEMILSDFFKIPTKKNNSLLQKLYSSFIGLKKNFPNHLLRIEFVTNRVPSTSKRTLPKSENREISLASFYQYVWIPFKNNRISKEDILKDKINEQFIKKFSEHLRITSEELWEFFEHFNFKFSYLLIGSRTHYESQKIESYYNWYLKNKNNPEIKGL</sequence>
<organism evidence="2">
    <name type="scientific">marine sediment metagenome</name>
    <dbReference type="NCBI Taxonomy" id="412755"/>
    <lineage>
        <taxon>unclassified sequences</taxon>
        <taxon>metagenomes</taxon>
        <taxon>ecological metagenomes</taxon>
    </lineage>
</organism>